<accession>A0A420FH40</accession>
<comment type="caution">
    <text evidence="2">The sequence shown here is derived from an EMBL/GenBank/DDBJ whole genome shotgun (WGS) entry which is preliminary data.</text>
</comment>
<dbReference type="AlphaFoldDB" id="A0A420FH40"/>
<gene>
    <name evidence="2" type="ORF">BCY89_13935</name>
</gene>
<evidence type="ECO:0000259" key="1">
    <source>
        <dbReference type="Pfam" id="PF06114"/>
    </source>
</evidence>
<keyword evidence="3" id="KW-1185">Reference proteome</keyword>
<protein>
    <recommendedName>
        <fullName evidence="1">IrrE N-terminal-like domain-containing protein</fullName>
    </recommendedName>
</protein>
<evidence type="ECO:0000313" key="2">
    <source>
        <dbReference type="EMBL" id="RKF32293.1"/>
    </source>
</evidence>
<evidence type="ECO:0000313" key="3">
    <source>
        <dbReference type="Proteomes" id="UP000286402"/>
    </source>
</evidence>
<dbReference type="Pfam" id="PF06114">
    <property type="entry name" value="Peptidase_M78"/>
    <property type="match status" value="1"/>
</dbReference>
<dbReference type="PANTHER" id="PTHR43236:SF2">
    <property type="entry name" value="BLL0069 PROTEIN"/>
    <property type="match status" value="1"/>
</dbReference>
<sequence length="179" mass="20832">MGPSKKALKETKMFVDNLFINFNENDLPVKIEDIVKEQQIDLVYYTFEDDISGVLVLNDDSTTIGVNQGQHNVRRRFTIAHELGHFILHKDQGKMFMDKILFRKNSNQYSEKQEQLEKEANNFAANILMPEKIVKKLFSESIKDFYDDLSIQKLAERFEVSASAMTYRLINLGLIDFNN</sequence>
<name>A0A420FH40_9SPHI</name>
<dbReference type="EMBL" id="MCAQ01000027">
    <property type="protein sequence ID" value="RKF32293.1"/>
    <property type="molecule type" value="Genomic_DNA"/>
</dbReference>
<proteinExistence type="predicted"/>
<feature type="domain" description="IrrE N-terminal-like" evidence="1">
    <location>
        <begin position="42"/>
        <end position="169"/>
    </location>
</feature>
<dbReference type="Gene3D" id="1.10.10.2910">
    <property type="match status" value="1"/>
</dbReference>
<dbReference type="InterPro" id="IPR052345">
    <property type="entry name" value="Rad_response_metalloprotease"/>
</dbReference>
<reference evidence="2 3" key="1">
    <citation type="submission" date="2016-07" db="EMBL/GenBank/DDBJ databases">
        <title>Genome analysis of Sphingobacterium siyangense T12B17.</title>
        <authorList>
            <person name="Xu D."/>
            <person name="Su Y."/>
            <person name="Zheng S."/>
        </authorList>
    </citation>
    <scope>NUCLEOTIDE SEQUENCE [LARGE SCALE GENOMIC DNA]</scope>
    <source>
        <strain evidence="2 3">T12B17</strain>
    </source>
</reference>
<dbReference type="PANTHER" id="PTHR43236">
    <property type="entry name" value="ANTITOXIN HIGA1"/>
    <property type="match status" value="1"/>
</dbReference>
<dbReference type="SUPFAM" id="SSF55486">
    <property type="entry name" value="Metalloproteases ('zincins'), catalytic domain"/>
    <property type="match status" value="1"/>
</dbReference>
<dbReference type="RefSeq" id="WP_120335605.1">
    <property type="nucleotide sequence ID" value="NZ_MCAQ01000027.1"/>
</dbReference>
<organism evidence="2 3">
    <name type="scientific">Sphingobacterium siyangense</name>
    <dbReference type="NCBI Taxonomy" id="459529"/>
    <lineage>
        <taxon>Bacteria</taxon>
        <taxon>Pseudomonadati</taxon>
        <taxon>Bacteroidota</taxon>
        <taxon>Sphingobacteriia</taxon>
        <taxon>Sphingobacteriales</taxon>
        <taxon>Sphingobacteriaceae</taxon>
        <taxon>Sphingobacterium</taxon>
    </lineage>
</organism>
<dbReference type="InterPro" id="IPR010359">
    <property type="entry name" value="IrrE_HExxH"/>
</dbReference>
<dbReference type="Proteomes" id="UP000286402">
    <property type="component" value="Unassembled WGS sequence"/>
</dbReference>